<gene>
    <name evidence="1" type="ORF">HNQ61_002598</name>
</gene>
<accession>A0A841GZ19</accession>
<name>A0A841GZ19_9BACT</name>
<protein>
    <submittedName>
        <fullName evidence="1">Uncharacterized protein</fullName>
    </submittedName>
</protein>
<dbReference type="AlphaFoldDB" id="A0A841GZ19"/>
<evidence type="ECO:0000313" key="2">
    <source>
        <dbReference type="Proteomes" id="UP000582837"/>
    </source>
</evidence>
<evidence type="ECO:0000313" key="1">
    <source>
        <dbReference type="EMBL" id="MBB6070976.1"/>
    </source>
</evidence>
<dbReference type="EMBL" id="JACHIA010000006">
    <property type="protein sequence ID" value="MBB6070976.1"/>
    <property type="molecule type" value="Genomic_DNA"/>
</dbReference>
<reference evidence="1 2" key="1">
    <citation type="submission" date="2020-08" db="EMBL/GenBank/DDBJ databases">
        <title>Genomic Encyclopedia of Type Strains, Phase IV (KMG-IV): sequencing the most valuable type-strain genomes for metagenomic binning, comparative biology and taxonomic classification.</title>
        <authorList>
            <person name="Goeker M."/>
        </authorList>
    </citation>
    <scope>NUCLEOTIDE SEQUENCE [LARGE SCALE GENOMIC DNA]</scope>
    <source>
        <strain evidence="1 2">DSM 29007</strain>
    </source>
</reference>
<keyword evidence="2" id="KW-1185">Reference proteome</keyword>
<organism evidence="1 2">
    <name type="scientific">Longimicrobium terrae</name>
    <dbReference type="NCBI Taxonomy" id="1639882"/>
    <lineage>
        <taxon>Bacteria</taxon>
        <taxon>Pseudomonadati</taxon>
        <taxon>Gemmatimonadota</taxon>
        <taxon>Longimicrobiia</taxon>
        <taxon>Longimicrobiales</taxon>
        <taxon>Longimicrobiaceae</taxon>
        <taxon>Longimicrobium</taxon>
    </lineage>
</organism>
<dbReference type="RefSeq" id="WP_170033432.1">
    <property type="nucleotide sequence ID" value="NZ_JABDTL010000001.1"/>
</dbReference>
<proteinExistence type="predicted"/>
<dbReference type="Proteomes" id="UP000582837">
    <property type="component" value="Unassembled WGS sequence"/>
</dbReference>
<comment type="caution">
    <text evidence="1">The sequence shown here is derived from an EMBL/GenBank/DDBJ whole genome shotgun (WGS) entry which is preliminary data.</text>
</comment>
<sequence>MQANPTIVPIEGLGEAAAQAQALAVQQQSLLGSIDPGTTCGMYPPAPTFEP</sequence>